<proteinExistence type="predicted"/>
<evidence type="ECO:0000313" key="2">
    <source>
        <dbReference type="EMBL" id="HIS82903.1"/>
    </source>
</evidence>
<dbReference type="Gene3D" id="1.10.30.50">
    <property type="match status" value="1"/>
</dbReference>
<evidence type="ECO:0000259" key="1">
    <source>
        <dbReference type="Pfam" id="PF01844"/>
    </source>
</evidence>
<reference evidence="2" key="2">
    <citation type="journal article" date="2021" name="PeerJ">
        <title>Extensive microbial diversity within the chicken gut microbiome revealed by metagenomics and culture.</title>
        <authorList>
            <person name="Gilroy R."/>
            <person name="Ravi A."/>
            <person name="Getino M."/>
            <person name="Pursley I."/>
            <person name="Horton D.L."/>
            <person name="Alikhan N.F."/>
            <person name="Baker D."/>
            <person name="Gharbi K."/>
            <person name="Hall N."/>
            <person name="Watson M."/>
            <person name="Adriaenssens E.M."/>
            <person name="Foster-Nyarko E."/>
            <person name="Jarju S."/>
            <person name="Secka A."/>
            <person name="Antonio M."/>
            <person name="Oren A."/>
            <person name="Chaudhuri R.R."/>
            <person name="La Ragione R."/>
            <person name="Hildebrand F."/>
            <person name="Pallen M.J."/>
        </authorList>
    </citation>
    <scope>NUCLEOTIDE SEQUENCE</scope>
    <source>
        <strain evidence="2">CHK152-2994</strain>
    </source>
</reference>
<dbReference type="GO" id="GO:0004519">
    <property type="term" value="F:endonuclease activity"/>
    <property type="evidence" value="ECO:0007669"/>
    <property type="project" value="InterPro"/>
</dbReference>
<dbReference type="Pfam" id="PF01844">
    <property type="entry name" value="HNH"/>
    <property type="match status" value="1"/>
</dbReference>
<organism evidence="2 3">
    <name type="scientific">Candidatus Scatenecus faecavium</name>
    <dbReference type="NCBI Taxonomy" id="2840915"/>
    <lineage>
        <taxon>Bacteria</taxon>
        <taxon>Candidatus Scatenecus</taxon>
    </lineage>
</organism>
<protein>
    <recommendedName>
        <fullName evidence="1">HNH domain-containing protein</fullName>
    </recommendedName>
</protein>
<feature type="domain" description="HNH" evidence="1">
    <location>
        <begin position="337"/>
        <end position="369"/>
    </location>
</feature>
<dbReference type="GO" id="GO:0008270">
    <property type="term" value="F:zinc ion binding"/>
    <property type="evidence" value="ECO:0007669"/>
    <property type="project" value="InterPro"/>
</dbReference>
<evidence type="ECO:0000313" key="3">
    <source>
        <dbReference type="Proteomes" id="UP000824139"/>
    </source>
</evidence>
<accession>A0A9D1FVW0</accession>
<comment type="caution">
    <text evidence="2">The sequence shown here is derived from an EMBL/GenBank/DDBJ whole genome shotgun (WGS) entry which is preliminary data.</text>
</comment>
<dbReference type="EMBL" id="DVJO01000102">
    <property type="protein sequence ID" value="HIS82903.1"/>
    <property type="molecule type" value="Genomic_DNA"/>
</dbReference>
<sequence length="434" mass="50587">MTAQNDTFVKSVPDISFTAIRSAGDFRSLVNQRKIHCIYCGRPLLSNKIAARLKANGVFSGPIKNFAQEMFNYIEYLHPSEKEALKKITLMAFDYPNIRLSEAIKKLYPKANEELLKEQKPIFKELSGLANQMPHGWKTKYQKLLKITRNRLEEKEYIPEEFSGKEFAYKIYRISDTVKDEYMASRIIKLTEPLTHPIFKNPKEPLTEKFIDKILRLTEIRDTNKNEVTKSDLQLFLIGQIRKYAEILNRKDIINFCDIGIATIEKKPVKIKFSNKAFRYDLNEALEGMPDDALREKISSIVKRLPDSRTSVNAFITKHELAASDAIGYDLLRPSIVTIEHMHPKSQNGANELWNYALSCERDNNNRSDSYMKDFINAFPKENQQRYFNEIFEEVFKGNIPKETAQRMLKVFFNESGRQFESPKLKSKPKKNYY</sequence>
<gene>
    <name evidence="2" type="ORF">IAD41_04780</name>
</gene>
<reference evidence="2" key="1">
    <citation type="submission" date="2020-10" db="EMBL/GenBank/DDBJ databases">
        <authorList>
            <person name="Gilroy R."/>
        </authorList>
    </citation>
    <scope>NUCLEOTIDE SEQUENCE</scope>
    <source>
        <strain evidence="2">CHK152-2994</strain>
    </source>
</reference>
<name>A0A9D1FVW0_9BACT</name>
<dbReference type="InterPro" id="IPR002711">
    <property type="entry name" value="HNH"/>
</dbReference>
<dbReference type="Proteomes" id="UP000824139">
    <property type="component" value="Unassembled WGS sequence"/>
</dbReference>
<dbReference type="GO" id="GO:0003676">
    <property type="term" value="F:nucleic acid binding"/>
    <property type="evidence" value="ECO:0007669"/>
    <property type="project" value="InterPro"/>
</dbReference>
<dbReference type="AlphaFoldDB" id="A0A9D1FVW0"/>